<feature type="region of interest" description="Disordered" evidence="2">
    <location>
        <begin position="136"/>
        <end position="164"/>
    </location>
</feature>
<evidence type="ECO:0000313" key="4">
    <source>
        <dbReference type="EMBL" id="QLQ81291.1"/>
    </source>
</evidence>
<evidence type="ECO:0000313" key="5">
    <source>
        <dbReference type="Proteomes" id="UP000510647"/>
    </source>
</evidence>
<proteinExistence type="inferred from homology"/>
<accession>A0A7H9HV98</accession>
<dbReference type="OrthoDB" id="68090at2759"/>
<dbReference type="EMBL" id="CP059272">
    <property type="protein sequence ID" value="QLQ81291.1"/>
    <property type="molecule type" value="Genomic_DNA"/>
</dbReference>
<sequence>MIVQDRLELSVRLVIECLQTLGANYEPVNWQREGSTARASVSSKKDGTQIDIIGVSIEQDKKCMVSLFNSDDDRSLGQAMFRYDEDLGISQDMSLPLEYESYRSSIKNDELIHVLRRIGDKLRFEVPAELKEVETEQVMQRGSTSLARDTSQGDVRPFKRPPDMPGFEDEYQIHEERTQPVHIPGPESGYGDTDLYPTGQKYPNLADPTTQMPPVRPGHPQGGMTFDPLRDQAKRQEEEEGKLRGPGWIPGAKYDDPYGHPSFGNSGTGSSGFGFGGFI</sequence>
<feature type="compositionally biased region" description="Polar residues" evidence="2">
    <location>
        <begin position="137"/>
        <end position="153"/>
    </location>
</feature>
<feature type="compositionally biased region" description="Basic and acidic residues" evidence="2">
    <location>
        <begin position="228"/>
        <end position="243"/>
    </location>
</feature>
<organism evidence="4 5">
    <name type="scientific">Torulaspora globosa</name>
    <dbReference type="NCBI Taxonomy" id="48254"/>
    <lineage>
        <taxon>Eukaryota</taxon>
        <taxon>Fungi</taxon>
        <taxon>Dikarya</taxon>
        <taxon>Ascomycota</taxon>
        <taxon>Saccharomycotina</taxon>
        <taxon>Saccharomycetes</taxon>
        <taxon>Saccharomycetales</taxon>
        <taxon>Saccharomycetaceae</taxon>
        <taxon>Torulaspora</taxon>
    </lineage>
</organism>
<feature type="domain" description="PI31 proteasome regulator C-terminal" evidence="3">
    <location>
        <begin position="190"/>
        <end position="259"/>
    </location>
</feature>
<dbReference type="InterPro" id="IPR013886">
    <property type="entry name" value="PI31_Prot_C"/>
</dbReference>
<keyword evidence="5" id="KW-1185">Reference proteome</keyword>
<evidence type="ECO:0000259" key="3">
    <source>
        <dbReference type="Pfam" id="PF08577"/>
    </source>
</evidence>
<protein>
    <recommendedName>
        <fullName evidence="3">PI31 proteasome regulator C-terminal domain-containing protein</fullName>
    </recommendedName>
</protein>
<dbReference type="Pfam" id="PF08577">
    <property type="entry name" value="PI31_Prot_C"/>
    <property type="match status" value="1"/>
</dbReference>
<reference evidence="4 5" key="1">
    <citation type="submission" date="2020-06" db="EMBL/GenBank/DDBJ databases">
        <title>The yeast mating-type switching endonuclease HO is a domesticated member of an unorthodox homing genetic element family.</title>
        <authorList>
            <person name="Coughlan A.Y."/>
            <person name="Lombardi L."/>
            <person name="Braun-Galleani S."/>
            <person name="Martos A.R."/>
            <person name="Galeote V."/>
            <person name="Bigey F."/>
            <person name="Dequin S."/>
            <person name="Byrne K.P."/>
            <person name="Wolfe K.H."/>
        </authorList>
    </citation>
    <scope>NUCLEOTIDE SEQUENCE [LARGE SCALE GENOMIC DNA]</scope>
    <source>
        <strain evidence="4 5">CBS2947</strain>
    </source>
</reference>
<dbReference type="AlphaFoldDB" id="A0A7H9HV98"/>
<comment type="similarity">
    <text evidence="1">Belongs to the proteasome inhibitor PI31 family.</text>
</comment>
<dbReference type="Proteomes" id="UP000510647">
    <property type="component" value="Chromosome 6"/>
</dbReference>
<gene>
    <name evidence="4" type="ORF">HG537_0F00520</name>
</gene>
<feature type="region of interest" description="Disordered" evidence="2">
    <location>
        <begin position="219"/>
        <end position="271"/>
    </location>
</feature>
<name>A0A7H9HV98_9SACH</name>
<evidence type="ECO:0000256" key="1">
    <source>
        <dbReference type="ARBA" id="ARBA00006405"/>
    </source>
</evidence>
<evidence type="ECO:0000256" key="2">
    <source>
        <dbReference type="SAM" id="MobiDB-lite"/>
    </source>
</evidence>